<feature type="compositionally biased region" description="Basic and acidic residues" evidence="1">
    <location>
        <begin position="54"/>
        <end position="68"/>
    </location>
</feature>
<gene>
    <name evidence="2" type="ORF">Aau02nite_38410</name>
</gene>
<keyword evidence="3" id="KW-1185">Reference proteome</keyword>
<sequence>MQSDRPRGPVLLDWAFTGPDRPSHADRTSRRTEPATPSKPATRTGPATPSEPATRPDRTSRPGPDRTGPDQTGPDQTDGIERGRKPAVAETE</sequence>
<protein>
    <submittedName>
        <fullName evidence="2">Uncharacterized protein</fullName>
    </submittedName>
</protein>
<dbReference type="AlphaFoldDB" id="A0A919SDL8"/>
<name>A0A919SDL8_9ACTN</name>
<accession>A0A919SDL8</accession>
<evidence type="ECO:0000313" key="2">
    <source>
        <dbReference type="EMBL" id="GIM69891.1"/>
    </source>
</evidence>
<evidence type="ECO:0000256" key="1">
    <source>
        <dbReference type="SAM" id="MobiDB-lite"/>
    </source>
</evidence>
<evidence type="ECO:0000313" key="3">
    <source>
        <dbReference type="Proteomes" id="UP000681340"/>
    </source>
</evidence>
<dbReference type="Proteomes" id="UP000681340">
    <property type="component" value="Unassembled WGS sequence"/>
</dbReference>
<reference evidence="2" key="1">
    <citation type="submission" date="2021-03" db="EMBL/GenBank/DDBJ databases">
        <title>Whole genome shotgun sequence of Actinoplanes auranticolor NBRC 12245.</title>
        <authorList>
            <person name="Komaki H."/>
            <person name="Tamura T."/>
        </authorList>
    </citation>
    <scope>NUCLEOTIDE SEQUENCE</scope>
    <source>
        <strain evidence="2">NBRC 12245</strain>
    </source>
</reference>
<dbReference type="EMBL" id="BOQL01000029">
    <property type="protein sequence ID" value="GIM69891.1"/>
    <property type="molecule type" value="Genomic_DNA"/>
</dbReference>
<feature type="region of interest" description="Disordered" evidence="1">
    <location>
        <begin position="1"/>
        <end position="92"/>
    </location>
</feature>
<proteinExistence type="predicted"/>
<comment type="caution">
    <text evidence="2">The sequence shown here is derived from an EMBL/GenBank/DDBJ whole genome shotgun (WGS) entry which is preliminary data.</text>
</comment>
<organism evidence="2 3">
    <name type="scientific">Actinoplanes auranticolor</name>
    <dbReference type="NCBI Taxonomy" id="47988"/>
    <lineage>
        <taxon>Bacteria</taxon>
        <taxon>Bacillati</taxon>
        <taxon>Actinomycetota</taxon>
        <taxon>Actinomycetes</taxon>
        <taxon>Micromonosporales</taxon>
        <taxon>Micromonosporaceae</taxon>
        <taxon>Actinoplanes</taxon>
    </lineage>
</organism>
<feature type="compositionally biased region" description="Basic and acidic residues" evidence="1">
    <location>
        <begin position="21"/>
        <end position="33"/>
    </location>
</feature>